<dbReference type="GO" id="GO:0080037">
    <property type="term" value="P:negative regulation of cytokinin-activated signaling pathway"/>
    <property type="evidence" value="ECO:0007669"/>
    <property type="project" value="InterPro"/>
</dbReference>
<dbReference type="AlphaFoldDB" id="A0A0D2UPI3"/>
<dbReference type="STRING" id="29730.A0A0D2UPI3"/>
<dbReference type="SMART" id="SM00612">
    <property type="entry name" value="Kelch"/>
    <property type="match status" value="2"/>
</dbReference>
<dbReference type="PANTHER" id="PTHR46407:SF3">
    <property type="entry name" value="OS02G0208700 PROTEIN"/>
    <property type="match status" value="1"/>
</dbReference>
<dbReference type="KEGG" id="gra:105775044"/>
<reference evidence="2" key="3">
    <citation type="submission" date="2020-04" db="EMBL/GenBank/DDBJ databases">
        <authorList>
            <person name="Grover C.E."/>
            <person name="Arick M.A. II"/>
            <person name="Thrash A."/>
            <person name="Conover J.L."/>
            <person name="Sanders W.S."/>
            <person name="Peterson D.G."/>
            <person name="Scheffler J.A."/>
            <person name="Scheffler B.E."/>
            <person name="Wendel J.F."/>
        </authorList>
    </citation>
    <scope>NUCLEOTIDE SEQUENCE</scope>
    <source>
        <strain evidence="2">8</strain>
        <tissue evidence="2">Leaf</tissue>
    </source>
</reference>
<dbReference type="PANTHER" id="PTHR46407">
    <property type="entry name" value="OS02G0208700 PROTEIN"/>
    <property type="match status" value="1"/>
</dbReference>
<dbReference type="OrthoDB" id="191037at2759"/>
<dbReference type="InterPro" id="IPR006652">
    <property type="entry name" value="Kelch_1"/>
</dbReference>
<proteinExistence type="predicted"/>
<protein>
    <recommendedName>
        <fullName evidence="5">F-box domain-containing protein</fullName>
    </recommendedName>
</protein>
<dbReference type="GO" id="GO:2000762">
    <property type="term" value="P:regulation of phenylpropanoid metabolic process"/>
    <property type="evidence" value="ECO:0007669"/>
    <property type="project" value="InterPro"/>
</dbReference>
<accession>A0A0D2UPI3</accession>
<name>A0A0D2UPI3_GOSRA</name>
<dbReference type="Proteomes" id="UP000032304">
    <property type="component" value="Chromosome 11"/>
</dbReference>
<dbReference type="EMBL" id="CM001750">
    <property type="protein sequence ID" value="KJB70534.1"/>
    <property type="molecule type" value="Genomic_DNA"/>
</dbReference>
<dbReference type="SUPFAM" id="SSF117281">
    <property type="entry name" value="Kelch motif"/>
    <property type="match status" value="1"/>
</dbReference>
<dbReference type="InterPro" id="IPR044595">
    <property type="entry name" value="KMD1-4"/>
</dbReference>
<reference evidence="1 3" key="1">
    <citation type="journal article" date="2012" name="Nature">
        <title>Repeated polyploidization of Gossypium genomes and the evolution of spinnable cotton fibres.</title>
        <authorList>
            <person name="Paterson A.H."/>
            <person name="Wendel J.F."/>
            <person name="Gundlach H."/>
            <person name="Guo H."/>
            <person name="Jenkins J."/>
            <person name="Jin D."/>
            <person name="Llewellyn D."/>
            <person name="Showmaker K.C."/>
            <person name="Shu S."/>
            <person name="Udall J."/>
            <person name="Yoo M.J."/>
            <person name="Byers R."/>
            <person name="Chen W."/>
            <person name="Doron-Faigenboim A."/>
            <person name="Duke M.V."/>
            <person name="Gong L."/>
            <person name="Grimwood J."/>
            <person name="Grover C."/>
            <person name="Grupp K."/>
            <person name="Hu G."/>
            <person name="Lee T.H."/>
            <person name="Li J."/>
            <person name="Lin L."/>
            <person name="Liu T."/>
            <person name="Marler B.S."/>
            <person name="Page J.T."/>
            <person name="Roberts A.W."/>
            <person name="Romanel E."/>
            <person name="Sanders W.S."/>
            <person name="Szadkowski E."/>
            <person name="Tan X."/>
            <person name="Tang H."/>
            <person name="Xu C."/>
            <person name="Wang J."/>
            <person name="Wang Z."/>
            <person name="Zhang D."/>
            <person name="Zhang L."/>
            <person name="Ashrafi H."/>
            <person name="Bedon F."/>
            <person name="Bowers J.E."/>
            <person name="Brubaker C.L."/>
            <person name="Chee P.W."/>
            <person name="Das S."/>
            <person name="Gingle A.R."/>
            <person name="Haigler C.H."/>
            <person name="Harker D."/>
            <person name="Hoffmann L.V."/>
            <person name="Hovav R."/>
            <person name="Jones D.C."/>
            <person name="Lemke C."/>
            <person name="Mansoor S."/>
            <person name="ur Rahman M."/>
            <person name="Rainville L.N."/>
            <person name="Rambani A."/>
            <person name="Reddy U.K."/>
            <person name="Rong J.K."/>
            <person name="Saranga Y."/>
            <person name="Scheffler B.E."/>
            <person name="Scheffler J.A."/>
            <person name="Stelly D.M."/>
            <person name="Triplett B.A."/>
            <person name="Van Deynze A."/>
            <person name="Vaslin M.F."/>
            <person name="Waghmare V.N."/>
            <person name="Walford S.A."/>
            <person name="Wright R.J."/>
            <person name="Zaki E.A."/>
            <person name="Zhang T."/>
            <person name="Dennis E.S."/>
            <person name="Mayer K.F."/>
            <person name="Peterson D.G."/>
            <person name="Rokhsar D.S."/>
            <person name="Wang X."/>
            <person name="Schmutz J."/>
        </authorList>
    </citation>
    <scope>NUCLEOTIDE SEQUENCE [LARGE SCALE GENOMIC DNA]</scope>
</reference>
<evidence type="ECO:0000313" key="1">
    <source>
        <dbReference type="EMBL" id="KJB70534.1"/>
    </source>
</evidence>
<dbReference type="eggNOG" id="KOG1072">
    <property type="taxonomic scope" value="Eukaryota"/>
</dbReference>
<dbReference type="EMBL" id="JABEZZ010000011">
    <property type="protein sequence ID" value="MBA0599315.1"/>
    <property type="molecule type" value="Genomic_DNA"/>
</dbReference>
<organism evidence="1 3">
    <name type="scientific">Gossypium raimondii</name>
    <name type="common">Peruvian cotton</name>
    <name type="synonym">Gossypium klotzschianum subsp. raimondii</name>
    <dbReference type="NCBI Taxonomy" id="29730"/>
    <lineage>
        <taxon>Eukaryota</taxon>
        <taxon>Viridiplantae</taxon>
        <taxon>Streptophyta</taxon>
        <taxon>Embryophyta</taxon>
        <taxon>Tracheophyta</taxon>
        <taxon>Spermatophyta</taxon>
        <taxon>Magnoliopsida</taxon>
        <taxon>eudicotyledons</taxon>
        <taxon>Gunneridae</taxon>
        <taxon>Pentapetalae</taxon>
        <taxon>rosids</taxon>
        <taxon>malvids</taxon>
        <taxon>Malvales</taxon>
        <taxon>Malvaceae</taxon>
        <taxon>Malvoideae</taxon>
        <taxon>Gossypium</taxon>
    </lineage>
</organism>
<gene>
    <name evidence="1" type="ORF">B456_011G078000</name>
    <name evidence="2" type="ORF">Gorai_005539</name>
</gene>
<dbReference type="Gene3D" id="2.120.10.80">
    <property type="entry name" value="Kelch-type beta propeller"/>
    <property type="match status" value="1"/>
</dbReference>
<dbReference type="OMA" id="KLWQREI"/>
<evidence type="ECO:0000313" key="3">
    <source>
        <dbReference type="Proteomes" id="UP000032304"/>
    </source>
</evidence>
<sequence length="359" mass="40731">MTMELIPNLPNDVARECLIRVKYDQFATLLSTCNGWKTEIERPEFFQLRKVTSHGQKLLVMAQSRPHSDIKQPAHKGRSVKTAFGLSVLELDTGIWVDLPLLPHHFLYGIPYFCHLVAVGYDLLLIGGLDPVTWDASPSVFVFNFLTAKWRRGADMPGARRSMFGCASGHGPMVYVAGGHDEEKNALKSALAYDVVRDEWTPLPDMSRERDEVKGVFSRGKFHAVGGYCTETQGRFERSAEVFDVETWRWDHVREDFLEASTCPSTCTPGDDMDMYMIYESNVVASKDAKWRVIAKLPGDVGKMSYMTRWQDKLMVIGSSRLDEPRNAYVLSLEKSEWTKLSIPQKYSGHVHTGCYLEM</sequence>
<dbReference type="InterPro" id="IPR015915">
    <property type="entry name" value="Kelch-typ_b-propeller"/>
</dbReference>
<dbReference type="Proteomes" id="UP000593578">
    <property type="component" value="Unassembled WGS sequence"/>
</dbReference>
<evidence type="ECO:0000313" key="4">
    <source>
        <dbReference type="Proteomes" id="UP000593578"/>
    </source>
</evidence>
<keyword evidence="3" id="KW-1185">Reference proteome</keyword>
<dbReference type="Pfam" id="PF01344">
    <property type="entry name" value="Kelch_1"/>
    <property type="match status" value="2"/>
</dbReference>
<reference evidence="2 4" key="2">
    <citation type="journal article" date="2019" name="Genome Biol. Evol.">
        <title>Insights into the evolution of the New World diploid cottons (Gossypium, subgenus Houzingenia) based on genome sequencing.</title>
        <authorList>
            <person name="Grover C.E."/>
            <person name="Arick M.A. 2nd"/>
            <person name="Thrash A."/>
            <person name="Conover J.L."/>
            <person name="Sanders W.S."/>
            <person name="Peterson D.G."/>
            <person name="Frelichowski J.E."/>
            <person name="Scheffler J.A."/>
            <person name="Scheffler B.E."/>
            <person name="Wendel J.F."/>
        </authorList>
    </citation>
    <scope>NUCLEOTIDE SEQUENCE [LARGE SCALE GENOMIC DNA]</scope>
    <source>
        <strain evidence="2">8</strain>
        <tissue evidence="2">Leaf</tissue>
    </source>
</reference>
<evidence type="ECO:0008006" key="5">
    <source>
        <dbReference type="Google" id="ProtNLM"/>
    </source>
</evidence>
<dbReference type="Gramene" id="KJB70534">
    <property type="protein sequence ID" value="KJB70534"/>
    <property type="gene ID" value="B456_011G078000"/>
</dbReference>
<evidence type="ECO:0000313" key="2">
    <source>
        <dbReference type="EMBL" id="MBA0599315.1"/>
    </source>
</evidence>